<dbReference type="GO" id="GO:0016757">
    <property type="term" value="F:glycosyltransferase activity"/>
    <property type="evidence" value="ECO:0007669"/>
    <property type="project" value="InterPro"/>
</dbReference>
<dbReference type="Gene3D" id="3.40.50.2000">
    <property type="entry name" value="Glycogen Phosphorylase B"/>
    <property type="match status" value="2"/>
</dbReference>
<dbReference type="GO" id="GO:0009103">
    <property type="term" value="P:lipopolysaccharide biosynthetic process"/>
    <property type="evidence" value="ECO:0007669"/>
    <property type="project" value="TreeGrafter"/>
</dbReference>
<protein>
    <submittedName>
        <fullName evidence="3">Glycosyltransferase</fullName>
    </submittedName>
</protein>
<organism evidence="3 4">
    <name type="scientific">Cryomorpha ignava</name>
    <dbReference type="NCBI Taxonomy" id="101383"/>
    <lineage>
        <taxon>Bacteria</taxon>
        <taxon>Pseudomonadati</taxon>
        <taxon>Bacteroidota</taxon>
        <taxon>Flavobacteriia</taxon>
        <taxon>Flavobacteriales</taxon>
        <taxon>Cryomorphaceae</taxon>
        <taxon>Cryomorpha</taxon>
    </lineage>
</organism>
<dbReference type="SUPFAM" id="SSF53756">
    <property type="entry name" value="UDP-Glycosyltransferase/glycogen phosphorylase"/>
    <property type="match status" value="1"/>
</dbReference>
<dbReference type="EMBL" id="JAAGVY010000002">
    <property type="protein sequence ID" value="NEN22245.1"/>
    <property type="molecule type" value="Genomic_DNA"/>
</dbReference>
<evidence type="ECO:0000313" key="3">
    <source>
        <dbReference type="EMBL" id="NEN22245.1"/>
    </source>
</evidence>
<feature type="domain" description="Glycosyl transferase family 1" evidence="2">
    <location>
        <begin position="208"/>
        <end position="347"/>
    </location>
</feature>
<dbReference type="Pfam" id="PF00534">
    <property type="entry name" value="Glycos_transf_1"/>
    <property type="match status" value="1"/>
</dbReference>
<evidence type="ECO:0000313" key="4">
    <source>
        <dbReference type="Proteomes" id="UP000486602"/>
    </source>
</evidence>
<proteinExistence type="predicted"/>
<dbReference type="PANTHER" id="PTHR46401">
    <property type="entry name" value="GLYCOSYLTRANSFERASE WBBK-RELATED"/>
    <property type="match status" value="1"/>
</dbReference>
<gene>
    <name evidence="3" type="ORF">G3O08_01840</name>
</gene>
<reference evidence="3 4" key="1">
    <citation type="submission" date="2020-02" db="EMBL/GenBank/DDBJ databases">
        <title>Out from the shadows clarifying the taxonomy of the family Cryomorphaceae and related taxa by utilizing the GTDB taxonomic framework.</title>
        <authorList>
            <person name="Bowman J.P."/>
        </authorList>
    </citation>
    <scope>NUCLEOTIDE SEQUENCE [LARGE SCALE GENOMIC DNA]</scope>
    <source>
        <strain evidence="3 4">QSSC 1-22</strain>
    </source>
</reference>
<keyword evidence="1 3" id="KW-0808">Transferase</keyword>
<accession>A0A7K3WNG6</accession>
<sequence>MKILRVIASMDPKSGGPCQGIRNTTEALSLLGVQNEVVCVDAPDSPYLGNDSFPIHALGPANNFWAYSAKLFPWLINNIGRFDSVIVHGLWLYPSHAVKNAMKELSKSPTAKSIPWFIMPHGMLDPYFQNTPDRKIKAIRNKYYWKIIENKVVESATGLLFTCEEELLLAKKPFEPYKPKAELNVGYGIQSPPDYSPEMSTAFYEQCELNSDEKYLLFLSRIHPKKGIDNLIRAYQKLIESEGNQPIPLLVIAGPGLETSFGEEMRALSESDEMSKNRISFPGMLHGKAKWGAFYGCEAFVLPSHQENFGIAVAEALACAKPVLISDKINIWREITEGKGGLVESDTESGTFALLKNWVNLSLTDKSALSTNAFSTYHRFFKINNNIQTLVKTLEEYISVEKQS</sequence>
<evidence type="ECO:0000259" key="2">
    <source>
        <dbReference type="Pfam" id="PF00534"/>
    </source>
</evidence>
<evidence type="ECO:0000256" key="1">
    <source>
        <dbReference type="ARBA" id="ARBA00022679"/>
    </source>
</evidence>
<keyword evidence="4" id="KW-1185">Reference proteome</keyword>
<dbReference type="InterPro" id="IPR001296">
    <property type="entry name" value="Glyco_trans_1"/>
</dbReference>
<dbReference type="PANTHER" id="PTHR46401:SF2">
    <property type="entry name" value="GLYCOSYLTRANSFERASE WBBK-RELATED"/>
    <property type="match status" value="1"/>
</dbReference>
<dbReference type="AlphaFoldDB" id="A0A7K3WNG6"/>
<name>A0A7K3WNG6_9FLAO</name>
<comment type="caution">
    <text evidence="3">The sequence shown here is derived from an EMBL/GenBank/DDBJ whole genome shotgun (WGS) entry which is preliminary data.</text>
</comment>
<dbReference type="Proteomes" id="UP000486602">
    <property type="component" value="Unassembled WGS sequence"/>
</dbReference>